<dbReference type="EnsemblBacteria" id="BAC88487">
    <property type="protein sequence ID" value="BAC88487"/>
    <property type="gene ID" value="BAC88487"/>
</dbReference>
<evidence type="ECO:0000256" key="2">
    <source>
        <dbReference type="SAM" id="SignalP"/>
    </source>
</evidence>
<dbReference type="PATRIC" id="fig|251221.4.peg.554"/>
<dbReference type="InterPro" id="IPR010903">
    <property type="entry name" value="DUF1517"/>
</dbReference>
<dbReference type="InterPro" id="IPR053023">
    <property type="entry name" value="FLAP_modulator"/>
</dbReference>
<keyword evidence="1" id="KW-0812">Transmembrane</keyword>
<reference evidence="3 4" key="1">
    <citation type="journal article" date="2003" name="DNA Res.">
        <title>Complete genome structure of Gloeobacter violaceus PCC 7421, a cyanobacterium that lacks thylakoids.</title>
        <authorList>
            <person name="Nakamura Y."/>
            <person name="Kaneko T."/>
            <person name="Sato S."/>
            <person name="Mimuro M."/>
            <person name="Miyashita H."/>
            <person name="Tsuchiya T."/>
            <person name="Sasamoto S."/>
            <person name="Watanabe A."/>
            <person name="Kawashima K."/>
            <person name="Kishida Y."/>
            <person name="Kiyokawa C."/>
            <person name="Kohara M."/>
            <person name="Matsumoto M."/>
            <person name="Matsuno A."/>
            <person name="Nakazaki N."/>
            <person name="Shimpo S."/>
            <person name="Takeuchi C."/>
            <person name="Yamada M."/>
            <person name="Tabata S."/>
        </authorList>
    </citation>
    <scope>NUCLEOTIDE SEQUENCE [LARGE SCALE GENOMIC DNA]</scope>
    <source>
        <strain evidence="4">ATCC 29082 / PCC 7421</strain>
    </source>
</reference>
<protein>
    <submittedName>
        <fullName evidence="3">Gll0546 protein</fullName>
    </submittedName>
</protein>
<dbReference type="RefSeq" id="WP_011140549.1">
    <property type="nucleotide sequence ID" value="NC_005125.1"/>
</dbReference>
<feature type="signal peptide" evidence="2">
    <location>
        <begin position="1"/>
        <end position="27"/>
    </location>
</feature>
<dbReference type="eggNOG" id="COG4371">
    <property type="taxonomic scope" value="Bacteria"/>
</dbReference>
<dbReference type="PANTHER" id="PTHR33975:SF2">
    <property type="entry name" value="MYELIN-ASSOCIATED OLIGODENDROCYTE BASIC PROTEIN"/>
    <property type="match status" value="1"/>
</dbReference>
<keyword evidence="4" id="KW-1185">Reference proteome</keyword>
<keyword evidence="1" id="KW-1133">Transmembrane helix</keyword>
<proteinExistence type="predicted"/>
<keyword evidence="1" id="KW-0472">Membrane</keyword>
<gene>
    <name evidence="3" type="ordered locus">gll0546</name>
</gene>
<dbReference type="InParanoid" id="Q7NN67"/>
<dbReference type="STRING" id="251221.gene:10758019"/>
<reference evidence="3 4" key="2">
    <citation type="journal article" date="2003" name="DNA Res.">
        <title>Complete genome structure of Gloeobacter violaceus PCC 7421, a cyanobacterium that lacks thylakoids (supplement).</title>
        <authorList>
            <person name="Nakamura Y."/>
            <person name="Kaneko T."/>
            <person name="Sato S."/>
            <person name="Mimuro M."/>
            <person name="Miyashita H."/>
            <person name="Tsuchiya T."/>
            <person name="Sasamoto S."/>
            <person name="Watanabe A."/>
            <person name="Kawashima K."/>
            <person name="Kishida Y."/>
            <person name="Kiyokawa C."/>
            <person name="Kohara M."/>
            <person name="Matsumoto M."/>
            <person name="Matsuno A."/>
            <person name="Nakazaki N."/>
            <person name="Shimpo S."/>
            <person name="Takeuchi C."/>
            <person name="Yamada M."/>
            <person name="Tabata S."/>
        </authorList>
    </citation>
    <scope>NUCLEOTIDE SEQUENCE [LARGE SCALE GENOMIC DNA]</scope>
    <source>
        <strain evidence="4">ATCC 29082 / PCC 7421</strain>
    </source>
</reference>
<feature type="transmembrane region" description="Helical" evidence="1">
    <location>
        <begin position="104"/>
        <end position="123"/>
    </location>
</feature>
<dbReference type="Proteomes" id="UP000000557">
    <property type="component" value="Chromosome"/>
</dbReference>
<dbReference type="PhylomeDB" id="Q7NN67"/>
<sequence length="334" mass="35508">MAPPAKTLLRRTASCSLALGLALGAVAFDGAEAWARRSSGGRIGGGSFRAPSRSYTPAPSPRTYSPAPGGYYSPPPVMPVPVPIPGPGYYPPVGGGYAVGGPGIGLSSILLIVVVVGAGFYVLRVIRRGASGAVGGQDGAYAAGFDPDKVEIFRLQVALLASAKQLQRDLTRIAEEADTTTPEGLARLNQEVSLALLRNPEFWVYAKSDQQILPRLTAESQFNRLALTERTKYTDETVSRSGEQSALVKKTFVNDNPDETAEYIVVTILVASESGVPTLEEVRSSDQLRQALATIGSLSGEQIVALEIIWSPSDEKDTLTAEELLTQYTDLVRI</sequence>
<dbReference type="OrthoDB" id="459043at2"/>
<name>Q7NN67_GLOVI</name>
<evidence type="ECO:0000256" key="1">
    <source>
        <dbReference type="SAM" id="Phobius"/>
    </source>
</evidence>
<keyword evidence="2" id="KW-0732">Signal</keyword>
<dbReference type="Pfam" id="PF07466">
    <property type="entry name" value="DUF1517"/>
    <property type="match status" value="1"/>
</dbReference>
<dbReference type="PANTHER" id="PTHR33975">
    <property type="entry name" value="MYELIN-ASSOCIATED OLIGODENDROCYTE BASIC PROTEIN"/>
    <property type="match status" value="1"/>
</dbReference>
<accession>Q7NN67</accession>
<dbReference type="KEGG" id="gvi:gll0546"/>
<evidence type="ECO:0000313" key="4">
    <source>
        <dbReference type="Proteomes" id="UP000000557"/>
    </source>
</evidence>
<dbReference type="HOGENOM" id="CLU_047333_0_1_3"/>
<dbReference type="AlphaFoldDB" id="Q7NN67"/>
<organism evidence="3 4">
    <name type="scientific">Gloeobacter violaceus (strain ATCC 29082 / PCC 7421)</name>
    <dbReference type="NCBI Taxonomy" id="251221"/>
    <lineage>
        <taxon>Bacteria</taxon>
        <taxon>Bacillati</taxon>
        <taxon>Cyanobacteriota</taxon>
        <taxon>Cyanophyceae</taxon>
        <taxon>Gloeobacterales</taxon>
        <taxon>Gloeobacteraceae</taxon>
        <taxon>Gloeobacter</taxon>
    </lineage>
</organism>
<feature type="chain" id="PRO_5004290554" evidence="2">
    <location>
        <begin position="28"/>
        <end position="334"/>
    </location>
</feature>
<evidence type="ECO:0000313" key="3">
    <source>
        <dbReference type="EMBL" id="BAC88487.1"/>
    </source>
</evidence>
<dbReference type="EMBL" id="BA000045">
    <property type="protein sequence ID" value="BAC88487.1"/>
    <property type="molecule type" value="Genomic_DNA"/>
</dbReference>
<dbReference type="PIRSF" id="PIRSF037221">
    <property type="entry name" value="DUF1517"/>
    <property type="match status" value="1"/>
</dbReference>